<dbReference type="SUPFAM" id="SSF53955">
    <property type="entry name" value="Lysozyme-like"/>
    <property type="match status" value="1"/>
</dbReference>
<evidence type="ECO:0000259" key="1">
    <source>
        <dbReference type="Pfam" id="PF00182"/>
    </source>
</evidence>
<evidence type="ECO:0000313" key="2">
    <source>
        <dbReference type="EMBL" id="MDV7044812.1"/>
    </source>
</evidence>
<organism evidence="2 3">
    <name type="scientific">Dickeya solani</name>
    <dbReference type="NCBI Taxonomy" id="1089444"/>
    <lineage>
        <taxon>Bacteria</taxon>
        <taxon>Pseudomonadati</taxon>
        <taxon>Pseudomonadota</taxon>
        <taxon>Gammaproteobacteria</taxon>
        <taxon>Enterobacterales</taxon>
        <taxon>Pectobacteriaceae</taxon>
        <taxon>Dickeya</taxon>
    </lineage>
</organism>
<keyword evidence="2" id="KW-0378">Hydrolase</keyword>
<dbReference type="Gene3D" id="1.10.530.10">
    <property type="match status" value="1"/>
</dbReference>
<comment type="caution">
    <text evidence="2">The sequence shown here is derived from an EMBL/GenBank/DDBJ whole genome shotgun (WGS) entry which is preliminary data.</text>
</comment>
<dbReference type="PANTHER" id="PTHR34408">
    <property type="entry name" value="FAMILY PROTEIN, PUTATIVE-RELATED"/>
    <property type="match status" value="1"/>
</dbReference>
<dbReference type="GO" id="GO:0016787">
    <property type="term" value="F:hydrolase activity"/>
    <property type="evidence" value="ECO:0007669"/>
    <property type="project" value="UniProtKB-KW"/>
</dbReference>
<proteinExistence type="predicted"/>
<reference evidence="2 3" key="1">
    <citation type="submission" date="2023-10" db="EMBL/GenBank/DDBJ databases">
        <title>Clonality and diversity in the soft rot Dickeya solani phytopathogen.</title>
        <authorList>
            <person name="Pedron J."/>
            <person name="Van Gijisegem F."/>
            <person name="Portier P."/>
            <person name="Taghouti G."/>
        </authorList>
    </citation>
    <scope>NUCLEOTIDE SEQUENCE [LARGE SCALE GENOMIC DNA]</scope>
    <source>
        <strain evidence="2 3">FVG2-MFV017-A9</strain>
    </source>
</reference>
<sequence length="208" mass="22640">MNQNQFQAAAGISAGVAVVWYPHVTAAMQKFGITKTADQAMFIAQVAHESGGFTALVESFNYSVQALIQTFVPNRLGMGQAKQLGRQVGEKTVPLARQAAIANLVYYQRNGNTGPGDGWKFRGRGLIQITFLSNYLECGKALGVDLVETPELLEKPEYAALSAAWFFASRGCMKYTGDVERVTLIINGGRNGLDDRRARHDHAIQALS</sequence>
<dbReference type="Proteomes" id="UP001187868">
    <property type="component" value="Unassembled WGS sequence"/>
</dbReference>
<dbReference type="PANTHER" id="PTHR34408:SF1">
    <property type="entry name" value="GLYCOSYL HYDROLASE FAMILY 19 DOMAIN-CONTAINING PROTEIN HI_1415"/>
    <property type="match status" value="1"/>
</dbReference>
<dbReference type="RefSeq" id="WP_226061726.1">
    <property type="nucleotide sequence ID" value="NZ_JAIZGA010000001.1"/>
</dbReference>
<name>A0ABU4EMM9_9GAMM</name>
<dbReference type="InterPro" id="IPR052354">
    <property type="entry name" value="Cell_Wall_Dynamics_Protein"/>
</dbReference>
<protein>
    <submittedName>
        <fullName evidence="2">Glycoside hydrolase family 19 protein</fullName>
    </submittedName>
</protein>
<evidence type="ECO:0000313" key="3">
    <source>
        <dbReference type="Proteomes" id="UP001187868"/>
    </source>
</evidence>
<feature type="domain" description="Glycoside hydrolase family 19 catalytic" evidence="1">
    <location>
        <begin position="116"/>
        <end position="168"/>
    </location>
</feature>
<dbReference type="InterPro" id="IPR000726">
    <property type="entry name" value="Glyco_hydro_19_cat"/>
</dbReference>
<accession>A0ABU4EMM9</accession>
<dbReference type="EMBL" id="JAWLLM010000043">
    <property type="protein sequence ID" value="MDV7044812.1"/>
    <property type="molecule type" value="Genomic_DNA"/>
</dbReference>
<gene>
    <name evidence="2" type="ORF">RUJ08_22070</name>
</gene>
<dbReference type="Pfam" id="PF00182">
    <property type="entry name" value="Glyco_hydro_19"/>
    <property type="match status" value="1"/>
</dbReference>
<keyword evidence="3" id="KW-1185">Reference proteome</keyword>
<dbReference type="InterPro" id="IPR023346">
    <property type="entry name" value="Lysozyme-like_dom_sf"/>
</dbReference>